<name>A0A7D6BMA3_FERL1</name>
<dbReference type="AlphaFoldDB" id="A0A7D6BMA3"/>
<evidence type="ECO:0000313" key="1">
    <source>
        <dbReference type="EMBL" id="QLJ53516.1"/>
    </source>
</evidence>
<sequence length="55" mass="6687">MKTFARYRITGRDAKNDLMKSFTTSRKKAEEIARYWRVQYNFTKVKIRGINEVIR</sequence>
<protein>
    <submittedName>
        <fullName evidence="1">Uncharacterized protein</fullName>
    </submittedName>
</protein>
<proteinExistence type="predicted"/>
<dbReference type="Proteomes" id="UP000510821">
    <property type="component" value="Plasmid pSv326-1"/>
</dbReference>
<reference evidence="2" key="1">
    <citation type="submission" date="2020-07" db="EMBL/GenBank/DDBJ databases">
        <title>Metabolic diversity and evolutionary history of the archaeal phylum ###Micrarchaeota### uncovered from a freshwater lake metagenome.</title>
        <authorList>
            <person name="Kadnikov V.V."/>
            <person name="Savvichev A.S."/>
            <person name="Mardanov A.V."/>
            <person name="Beletsky A.V."/>
            <person name="Chupakov A.V."/>
            <person name="Kokryatskaya N.M."/>
            <person name="Pimenov N.V."/>
            <person name="Ravin N.V."/>
        </authorList>
    </citation>
    <scope>NUCLEOTIDE SEQUENCE [LARGE SCALE GENOMIC DNA]</scope>
    <source>
        <plasmid evidence="2">psv326-1</plasmid>
    </source>
</reference>
<gene>
    <name evidence="1" type="ORF">Sv326_1341</name>
</gene>
<keyword evidence="1" id="KW-0614">Plasmid</keyword>
<dbReference type="KEGG" id="flt:Sv326_1341"/>
<evidence type="ECO:0000313" key="2">
    <source>
        <dbReference type="Proteomes" id="UP000510821"/>
    </source>
</evidence>
<dbReference type="EMBL" id="CP058999">
    <property type="protein sequence ID" value="QLJ53516.1"/>
    <property type="molecule type" value="Genomic_DNA"/>
</dbReference>
<accession>A0A7D6BMA3</accession>
<organism evidence="1 2">
    <name type="scientific">Fermentimicrarchaeum limneticum</name>
    <dbReference type="NCBI Taxonomy" id="2795018"/>
    <lineage>
        <taxon>Archaea</taxon>
        <taxon>Candidatus Micrarchaeota</taxon>
        <taxon>Candidatus Fermentimicrarchaeales</taxon>
        <taxon>Candidatus Fermentimicrarchaeaceae</taxon>
        <taxon>Candidatus Fermentimicrarchaeum</taxon>
    </lineage>
</organism>
<geneLocation type="plasmid" evidence="2">
    <name>psv326-1</name>
</geneLocation>